<keyword evidence="9" id="KW-1185">Reference proteome</keyword>
<feature type="transmembrane region" description="Helical" evidence="6">
    <location>
        <begin position="220"/>
        <end position="243"/>
    </location>
</feature>
<dbReference type="InterPro" id="IPR020846">
    <property type="entry name" value="MFS_dom"/>
</dbReference>
<name>A0A4R2PTT0_RHOSA</name>
<feature type="transmembrane region" description="Helical" evidence="6">
    <location>
        <begin position="60"/>
        <end position="81"/>
    </location>
</feature>
<dbReference type="AlphaFoldDB" id="A0A4R2PTT0"/>
<dbReference type="PANTHER" id="PTHR43124:SF3">
    <property type="entry name" value="CHLORAMPHENICOL EFFLUX PUMP RV0191"/>
    <property type="match status" value="1"/>
</dbReference>
<proteinExistence type="predicted"/>
<dbReference type="InParanoid" id="A0A4R2PTT0"/>
<dbReference type="Proteomes" id="UP000295399">
    <property type="component" value="Unassembled WGS sequence"/>
</dbReference>
<feature type="transmembrane region" description="Helical" evidence="6">
    <location>
        <begin position="263"/>
        <end position="282"/>
    </location>
</feature>
<dbReference type="FunCoup" id="A0A4R2PTT0">
    <property type="interactions" value="64"/>
</dbReference>
<dbReference type="SUPFAM" id="SSF103473">
    <property type="entry name" value="MFS general substrate transporter"/>
    <property type="match status" value="1"/>
</dbReference>
<evidence type="ECO:0000256" key="5">
    <source>
        <dbReference type="ARBA" id="ARBA00023136"/>
    </source>
</evidence>
<dbReference type="Gene3D" id="1.20.1250.20">
    <property type="entry name" value="MFS general substrate transporter like domains"/>
    <property type="match status" value="2"/>
</dbReference>
<dbReference type="EMBL" id="SLXO01000001">
    <property type="protein sequence ID" value="TCP38554.1"/>
    <property type="molecule type" value="Genomic_DNA"/>
</dbReference>
<dbReference type="GO" id="GO:0022857">
    <property type="term" value="F:transmembrane transporter activity"/>
    <property type="evidence" value="ECO:0007669"/>
    <property type="project" value="InterPro"/>
</dbReference>
<keyword evidence="5 6" id="KW-0472">Membrane</keyword>
<accession>A0A4R2PTT0</accession>
<dbReference type="InterPro" id="IPR050189">
    <property type="entry name" value="MFS_Efflux_Transporters"/>
</dbReference>
<evidence type="ECO:0000313" key="8">
    <source>
        <dbReference type="EMBL" id="TCP38554.1"/>
    </source>
</evidence>
<dbReference type="Pfam" id="PF07690">
    <property type="entry name" value="MFS_1"/>
    <property type="match status" value="1"/>
</dbReference>
<evidence type="ECO:0000256" key="4">
    <source>
        <dbReference type="ARBA" id="ARBA00022989"/>
    </source>
</evidence>
<keyword evidence="2" id="KW-1003">Cell membrane</keyword>
<feature type="transmembrane region" description="Helical" evidence="6">
    <location>
        <begin position="382"/>
        <end position="403"/>
    </location>
</feature>
<dbReference type="GO" id="GO:0005886">
    <property type="term" value="C:plasma membrane"/>
    <property type="evidence" value="ECO:0007669"/>
    <property type="project" value="UniProtKB-SubCell"/>
</dbReference>
<feature type="transmembrane region" description="Helical" evidence="6">
    <location>
        <begin position="317"/>
        <end position="339"/>
    </location>
</feature>
<feature type="transmembrane region" description="Helical" evidence="6">
    <location>
        <begin position="351"/>
        <end position="370"/>
    </location>
</feature>
<evidence type="ECO:0000256" key="1">
    <source>
        <dbReference type="ARBA" id="ARBA00004651"/>
    </source>
</evidence>
<evidence type="ECO:0000259" key="7">
    <source>
        <dbReference type="PROSITE" id="PS50850"/>
    </source>
</evidence>
<feature type="transmembrane region" description="Helical" evidence="6">
    <location>
        <begin position="151"/>
        <end position="173"/>
    </location>
</feature>
<dbReference type="PANTHER" id="PTHR43124">
    <property type="entry name" value="PURINE EFFLUX PUMP PBUE"/>
    <property type="match status" value="1"/>
</dbReference>
<evidence type="ECO:0000256" key="6">
    <source>
        <dbReference type="SAM" id="Phobius"/>
    </source>
</evidence>
<evidence type="ECO:0000256" key="2">
    <source>
        <dbReference type="ARBA" id="ARBA00022475"/>
    </source>
</evidence>
<dbReference type="InterPro" id="IPR036259">
    <property type="entry name" value="MFS_trans_sf"/>
</dbReference>
<feature type="domain" description="Major facilitator superfamily (MFS) profile" evidence="7">
    <location>
        <begin position="20"/>
        <end position="406"/>
    </location>
</feature>
<organism evidence="8 9">
    <name type="scientific">Rhodothalassium salexigens DSM 2132</name>
    <dbReference type="NCBI Taxonomy" id="1188247"/>
    <lineage>
        <taxon>Bacteria</taxon>
        <taxon>Pseudomonadati</taxon>
        <taxon>Pseudomonadota</taxon>
        <taxon>Alphaproteobacteria</taxon>
        <taxon>Rhodothalassiales</taxon>
        <taxon>Rhodothalassiaceae</taxon>
        <taxon>Rhodothalassium</taxon>
    </lineage>
</organism>
<feature type="transmembrane region" description="Helical" evidence="6">
    <location>
        <begin position="21"/>
        <end position="40"/>
    </location>
</feature>
<gene>
    <name evidence="8" type="ORF">EV659_101461</name>
</gene>
<dbReference type="PROSITE" id="PS50850">
    <property type="entry name" value="MFS"/>
    <property type="match status" value="1"/>
</dbReference>
<evidence type="ECO:0000313" key="9">
    <source>
        <dbReference type="Proteomes" id="UP000295399"/>
    </source>
</evidence>
<comment type="subcellular location">
    <subcellularLocation>
        <location evidence="1">Cell membrane</location>
        <topology evidence="1">Multi-pass membrane protein</topology>
    </subcellularLocation>
</comment>
<keyword evidence="3 6" id="KW-0812">Transmembrane</keyword>
<evidence type="ECO:0000256" key="3">
    <source>
        <dbReference type="ARBA" id="ARBA00022692"/>
    </source>
</evidence>
<keyword evidence="4 6" id="KW-1133">Transmembrane helix</keyword>
<reference evidence="8 9" key="1">
    <citation type="submission" date="2019-03" db="EMBL/GenBank/DDBJ databases">
        <title>Genomic Encyclopedia of Type Strains, Phase IV (KMG-IV): sequencing the most valuable type-strain genomes for metagenomic binning, comparative biology and taxonomic classification.</title>
        <authorList>
            <person name="Goeker M."/>
        </authorList>
    </citation>
    <scope>NUCLEOTIDE SEQUENCE [LARGE SCALE GENOMIC DNA]</scope>
    <source>
        <strain evidence="8 9">DSM 2132</strain>
    </source>
</reference>
<comment type="caution">
    <text evidence="8">The sequence shown here is derived from an EMBL/GenBank/DDBJ whole genome shotgun (WGS) entry which is preliminary data.</text>
</comment>
<protein>
    <submittedName>
        <fullName evidence="8">Putative MFS family arabinose efflux permease</fullName>
    </submittedName>
</protein>
<feature type="transmembrane region" description="Helical" evidence="6">
    <location>
        <begin position="294"/>
        <end position="311"/>
    </location>
</feature>
<dbReference type="InterPro" id="IPR011701">
    <property type="entry name" value="MFS"/>
</dbReference>
<sequence length="407" mass="40150">MTGRSDDHAAAPVTTSISPTVWLSSAGFVATAVSFGPARMGFGLFLPTFRDVFALSTTQAGLIASLGFLAFFAALPVTAWLDARAGQRVPVMIGAASAAFGFLVVATAATGAALGAGVALAGASAGFCWVPFNDAAERVVPVDARPGALSVVSTGTTVGVAAAGALFLGVAYGATDWRAAWTGFAVAGLAAAVIAGRGVPRGRAAEGAGDPIPVSGRPALLRRAVVPLYAAALCFGASNAVFLSFAADHVVARGGLVGVPDRAAAAVIFLSYGVCGIVGLATGWIEARLGLRRLLGLLFAAFAASLALIAWRPSAWGAVLLAAGLHGAAVMTISALLSFWSLRLFPGRGSLGFTAALVGVAAGSVGGPILAGSVADAAGLTWAFLGTAGLPLAAAAVFSAGAVGRRT</sequence>